<feature type="region of interest" description="Disordered" evidence="1">
    <location>
        <begin position="64"/>
        <end position="86"/>
    </location>
</feature>
<dbReference type="OrthoDB" id="407617at2759"/>
<sequence>MVFIIIGFIPIYYELWKRQGRVVEITSSSNSESSSDTSSRNSASVRLCQAAKAHGMSFDEFMRLERDGGNSSSSSSSSSSSISAHCELGCSPDDCARKSPPPYAVPNVNLEGGTNHVIAALHIGEIDAVTL</sequence>
<proteinExistence type="predicted"/>
<evidence type="ECO:0000256" key="1">
    <source>
        <dbReference type="SAM" id="MobiDB-lite"/>
    </source>
</evidence>
<protein>
    <submittedName>
        <fullName evidence="2">Uncharacterized protein</fullName>
    </submittedName>
</protein>
<organism evidence="2 3">
    <name type="scientific">Ajellomyces capsulatus</name>
    <name type="common">Darling's disease fungus</name>
    <name type="synonym">Histoplasma capsulatum</name>
    <dbReference type="NCBI Taxonomy" id="5037"/>
    <lineage>
        <taxon>Eukaryota</taxon>
        <taxon>Fungi</taxon>
        <taxon>Dikarya</taxon>
        <taxon>Ascomycota</taxon>
        <taxon>Pezizomycotina</taxon>
        <taxon>Eurotiomycetes</taxon>
        <taxon>Eurotiomycetidae</taxon>
        <taxon>Onygenales</taxon>
        <taxon>Ajellomycetaceae</taxon>
        <taxon>Histoplasma</taxon>
    </lineage>
</organism>
<evidence type="ECO:0000313" key="2">
    <source>
        <dbReference type="EMBL" id="QSS58471.1"/>
    </source>
</evidence>
<gene>
    <name evidence="2" type="ORF">I7I51_07897</name>
</gene>
<reference evidence="2" key="1">
    <citation type="submission" date="2021-01" db="EMBL/GenBank/DDBJ databases">
        <title>Chromosome-level genome assembly of a human fungal pathogen reveals clustering of transcriptionally co-regulated genes.</title>
        <authorList>
            <person name="Voorhies M."/>
            <person name="Cohen S."/>
            <person name="Shea T.P."/>
            <person name="Petrus S."/>
            <person name="Munoz J.F."/>
            <person name="Poplawski S."/>
            <person name="Goldman W.E."/>
            <person name="Michael T."/>
            <person name="Cuomo C.A."/>
            <person name="Sil A."/>
            <person name="Beyhan S."/>
        </authorList>
    </citation>
    <scope>NUCLEOTIDE SEQUENCE</scope>
    <source>
        <strain evidence="2">WU24</strain>
    </source>
</reference>
<dbReference type="EMBL" id="CP069109">
    <property type="protein sequence ID" value="QSS58471.1"/>
    <property type="molecule type" value="Genomic_DNA"/>
</dbReference>
<feature type="compositionally biased region" description="Low complexity" evidence="1">
    <location>
        <begin position="71"/>
        <end position="83"/>
    </location>
</feature>
<dbReference type="Proteomes" id="UP000663671">
    <property type="component" value="Chromosome 2"/>
</dbReference>
<dbReference type="VEuPathDB" id="FungiDB:I7I51_07897"/>
<accession>A0A8A1LXH1</accession>
<evidence type="ECO:0000313" key="3">
    <source>
        <dbReference type="Proteomes" id="UP000663671"/>
    </source>
</evidence>
<name>A0A8A1LXH1_AJECA</name>
<dbReference type="AlphaFoldDB" id="A0A8A1LXH1"/>